<evidence type="ECO:0000259" key="2">
    <source>
        <dbReference type="SMART" id="SM01017"/>
    </source>
</evidence>
<dbReference type="EMBL" id="OA884117">
    <property type="protein sequence ID" value="CAD7280323.1"/>
    <property type="molecule type" value="Genomic_DNA"/>
</dbReference>
<dbReference type="SUPFAM" id="SSF81296">
    <property type="entry name" value="E set domains"/>
    <property type="match status" value="2"/>
</dbReference>
<dbReference type="SMART" id="SM01017">
    <property type="entry name" value="Arrestin_C"/>
    <property type="match status" value="1"/>
</dbReference>
<dbReference type="Pfam" id="PF00339">
    <property type="entry name" value="Arrestin_N"/>
    <property type="match status" value="1"/>
</dbReference>
<dbReference type="InterPro" id="IPR050357">
    <property type="entry name" value="Arrestin_domain-protein"/>
</dbReference>
<name>A0A7R9BTL8_9CRUS</name>
<dbReference type="Proteomes" id="UP000678499">
    <property type="component" value="Unassembled WGS sequence"/>
</dbReference>
<accession>A0A7R9BTL8</accession>
<dbReference type="Gene3D" id="2.60.40.640">
    <property type="match status" value="2"/>
</dbReference>
<evidence type="ECO:0000313" key="4">
    <source>
        <dbReference type="Proteomes" id="UP000678499"/>
    </source>
</evidence>
<feature type="domain" description="Arrestin C-terminal-like" evidence="2">
    <location>
        <begin position="158"/>
        <end position="288"/>
    </location>
</feature>
<organism evidence="3">
    <name type="scientific">Notodromas monacha</name>
    <dbReference type="NCBI Taxonomy" id="399045"/>
    <lineage>
        <taxon>Eukaryota</taxon>
        <taxon>Metazoa</taxon>
        <taxon>Ecdysozoa</taxon>
        <taxon>Arthropoda</taxon>
        <taxon>Crustacea</taxon>
        <taxon>Oligostraca</taxon>
        <taxon>Ostracoda</taxon>
        <taxon>Podocopa</taxon>
        <taxon>Podocopida</taxon>
        <taxon>Cypridocopina</taxon>
        <taxon>Cypridoidea</taxon>
        <taxon>Cyprididae</taxon>
        <taxon>Notodromas</taxon>
    </lineage>
</organism>
<dbReference type="InterPro" id="IPR011021">
    <property type="entry name" value="Arrestin-like_N"/>
</dbReference>
<comment type="similarity">
    <text evidence="1">Belongs to the arrestin family.</text>
</comment>
<dbReference type="PANTHER" id="PTHR11188">
    <property type="entry name" value="ARRESTIN DOMAIN CONTAINING PROTEIN"/>
    <property type="match status" value="1"/>
</dbReference>
<gene>
    <name evidence="3" type="ORF">NMOB1V02_LOCUS7983</name>
</gene>
<evidence type="ECO:0000256" key="1">
    <source>
        <dbReference type="ARBA" id="ARBA00005298"/>
    </source>
</evidence>
<evidence type="ECO:0000313" key="3">
    <source>
        <dbReference type="EMBL" id="CAD7280323.1"/>
    </source>
</evidence>
<dbReference type="EMBL" id="CAJPEX010002080">
    <property type="protein sequence ID" value="CAG0920475.1"/>
    <property type="molecule type" value="Genomic_DNA"/>
</dbReference>
<reference evidence="3" key="1">
    <citation type="submission" date="2020-11" db="EMBL/GenBank/DDBJ databases">
        <authorList>
            <person name="Tran Van P."/>
        </authorList>
    </citation>
    <scope>NUCLEOTIDE SEQUENCE</scope>
</reference>
<proteinExistence type="inferred from homology"/>
<dbReference type="AlphaFoldDB" id="A0A7R9BTL8"/>
<dbReference type="OrthoDB" id="2333384at2759"/>
<sequence length="331" mass="36332">MVALNIKLNGSTVVFAGKTLTGSVIVHKVIPCKALTLRLLGRGETSWGDGESAHHGSCEEYINLKQTLWTYDGGKPLVSGKGYAFGITLPEDLPPTFRGHYGSIKYVLTATLECSNPSLDKNSIDSLTVISFSPVCNVHQMLLEAQTVKKEKKINLTCDGCISAKVTLPMSKYVLGESIMIFADVLNRGNVAVKKTTASLVQTLIYSDGRGSKSERAVICKVKRGEIAPGMTYAWVSVPLVIPKTISPSDFGPMCSLFRAEHCVEFTVYIAGIEEKLVFDVTLGTVCGREPDTNRFVTSYLKQGSFRVLPFLLNAQEMDASRTKWMFQRQR</sequence>
<keyword evidence="4" id="KW-1185">Reference proteome</keyword>
<dbReference type="InterPro" id="IPR011022">
    <property type="entry name" value="Arrestin_C-like"/>
</dbReference>
<dbReference type="InterPro" id="IPR014756">
    <property type="entry name" value="Ig_E-set"/>
</dbReference>
<protein>
    <recommendedName>
        <fullName evidence="2">Arrestin C-terminal-like domain-containing protein</fullName>
    </recommendedName>
</protein>
<dbReference type="GO" id="GO:0005737">
    <property type="term" value="C:cytoplasm"/>
    <property type="evidence" value="ECO:0007669"/>
    <property type="project" value="TreeGrafter"/>
</dbReference>
<dbReference type="PANTHER" id="PTHR11188:SF176">
    <property type="entry name" value="ARRESTIN DOMAIN-CONTAINING PROTEIN 1"/>
    <property type="match status" value="1"/>
</dbReference>
<dbReference type="GO" id="GO:0015031">
    <property type="term" value="P:protein transport"/>
    <property type="evidence" value="ECO:0007669"/>
    <property type="project" value="TreeGrafter"/>
</dbReference>
<dbReference type="Pfam" id="PF02752">
    <property type="entry name" value="Arrestin_C"/>
    <property type="match status" value="1"/>
</dbReference>
<dbReference type="InterPro" id="IPR014752">
    <property type="entry name" value="Arrestin-like_C"/>
</dbReference>